<name>A0A182KI53_9DIPT</name>
<dbReference type="VEuPathDB" id="VectorBase:ACHR014147"/>
<evidence type="ECO:0000313" key="1">
    <source>
        <dbReference type="EnsemblMetazoa" id="ACHR014147-PA"/>
    </source>
</evidence>
<dbReference type="EnsemblMetazoa" id="ACHR014147-RA">
    <property type="protein sequence ID" value="ACHR014147-PA"/>
    <property type="gene ID" value="ACHR014147"/>
</dbReference>
<dbReference type="AlphaFoldDB" id="A0A182KI53"/>
<sequence>MFLICVILPLIRPVLRLFICFFRLF</sequence>
<dbReference type="Proteomes" id="UP000075881">
    <property type="component" value="Unassembled WGS sequence"/>
</dbReference>
<keyword evidence="2" id="KW-1185">Reference proteome</keyword>
<accession>A0A182KI53</accession>
<protein>
    <submittedName>
        <fullName evidence="1">Uncharacterized protein</fullName>
    </submittedName>
</protein>
<organism evidence="1 2">
    <name type="scientific">Anopheles christyi</name>
    <dbReference type="NCBI Taxonomy" id="43041"/>
    <lineage>
        <taxon>Eukaryota</taxon>
        <taxon>Metazoa</taxon>
        <taxon>Ecdysozoa</taxon>
        <taxon>Arthropoda</taxon>
        <taxon>Hexapoda</taxon>
        <taxon>Insecta</taxon>
        <taxon>Pterygota</taxon>
        <taxon>Neoptera</taxon>
        <taxon>Endopterygota</taxon>
        <taxon>Diptera</taxon>
        <taxon>Nematocera</taxon>
        <taxon>Culicoidea</taxon>
        <taxon>Culicidae</taxon>
        <taxon>Anophelinae</taxon>
        <taxon>Anopheles</taxon>
    </lineage>
</organism>
<reference evidence="1" key="2">
    <citation type="submission" date="2020-05" db="UniProtKB">
        <authorList>
            <consortium name="EnsemblMetazoa"/>
        </authorList>
    </citation>
    <scope>IDENTIFICATION</scope>
    <source>
        <strain evidence="1">ACHKN1017</strain>
    </source>
</reference>
<proteinExistence type="predicted"/>
<evidence type="ECO:0000313" key="2">
    <source>
        <dbReference type="Proteomes" id="UP000075881"/>
    </source>
</evidence>
<reference evidence="2" key="1">
    <citation type="submission" date="2013-03" db="EMBL/GenBank/DDBJ databases">
        <title>The Genome Sequence of Anopheles christyi ACHKN1017.</title>
        <authorList>
            <consortium name="The Broad Institute Genomics Platform"/>
            <person name="Neafsey D.E."/>
            <person name="Besansky N."/>
            <person name="Walker B."/>
            <person name="Young S.K."/>
            <person name="Zeng Q."/>
            <person name="Gargeya S."/>
            <person name="Fitzgerald M."/>
            <person name="Haas B."/>
            <person name="Abouelleil A."/>
            <person name="Allen A.W."/>
            <person name="Alvarado L."/>
            <person name="Arachchi H.M."/>
            <person name="Berlin A.M."/>
            <person name="Chapman S.B."/>
            <person name="Gainer-Dewar J."/>
            <person name="Goldberg J."/>
            <person name="Griggs A."/>
            <person name="Gujja S."/>
            <person name="Hansen M."/>
            <person name="Howarth C."/>
            <person name="Imamovic A."/>
            <person name="Ireland A."/>
            <person name="Larimer J."/>
            <person name="McCowan C."/>
            <person name="Murphy C."/>
            <person name="Pearson M."/>
            <person name="Poon T.W."/>
            <person name="Priest M."/>
            <person name="Roberts A."/>
            <person name="Saif S."/>
            <person name="Shea T."/>
            <person name="Sisk P."/>
            <person name="Sykes S."/>
            <person name="Wortman J."/>
            <person name="Nusbaum C."/>
            <person name="Birren B."/>
        </authorList>
    </citation>
    <scope>NUCLEOTIDE SEQUENCE [LARGE SCALE GENOMIC DNA]</scope>
    <source>
        <strain evidence="2">ACHKN1017</strain>
    </source>
</reference>